<proteinExistence type="predicted"/>
<dbReference type="PANTHER" id="PTHR43265">
    <property type="entry name" value="ESTERASE ESTD"/>
    <property type="match status" value="1"/>
</dbReference>
<dbReference type="Proteomes" id="UP001172083">
    <property type="component" value="Unassembled WGS sequence"/>
</dbReference>
<keyword evidence="1 4" id="KW-0378">Hydrolase</keyword>
<dbReference type="InterPro" id="IPR022742">
    <property type="entry name" value="Hydrolase_4"/>
</dbReference>
<organism evidence="4 5">
    <name type="scientific">Agaribacillus aureus</name>
    <dbReference type="NCBI Taxonomy" id="3051825"/>
    <lineage>
        <taxon>Bacteria</taxon>
        <taxon>Pseudomonadati</taxon>
        <taxon>Bacteroidota</taxon>
        <taxon>Cytophagia</taxon>
        <taxon>Cytophagales</taxon>
        <taxon>Splendidivirgaceae</taxon>
        <taxon>Agaribacillus</taxon>
    </lineage>
</organism>
<dbReference type="Pfam" id="PF12146">
    <property type="entry name" value="Hydrolase_4"/>
    <property type="match status" value="1"/>
</dbReference>
<dbReference type="Gene3D" id="3.40.50.1820">
    <property type="entry name" value="alpha/beta hydrolase"/>
    <property type="match status" value="1"/>
</dbReference>
<sequence length="469" mass="52026">MHKKILLLVAFFLTYHTLPAQNEEILGDWYGIGDVNGTKLRIVFHIDEDDGRLQATMDSPDQNAFGIKTDTVTFSNNKLTIKVNSILLTYQGELNSQQEIQGKILQRGIFNIPVTLGRKPLEAVIPERPQEPKPPFDYQVEAVNFQNQKVGHSLAGTLTIPDTLGQYPAVVLISGSGPQNRDEEINGHKPFWVIADYLTRRGMAVLRYDDRGIGQSTGSFQEATTFDFANDVSAAVAYLKSRKDIKKQKIGLIGHSEGGMIAPVVAATDKTIDFIVLLAGVGTTGREVYEAQTVLIANAKGIPPAFVQKTSNDIKVIIDAVVNYENPEESAEVISDFINSELDLLPPEHVKSIGGREAKIKENLSIYNNKWMRTFLRFNPADYLVQVKCPVLALNGTLDLQVPYDENLEAIKNALEAGGNKHYKVIPMEGLNHLFQHAKKGLPKEYGNITETFAPEALTIIGDWIREQE</sequence>
<protein>
    <submittedName>
        <fullName evidence="4">Alpha/beta fold hydrolase</fullName>
    </submittedName>
</protein>
<dbReference type="GO" id="GO:0016787">
    <property type="term" value="F:hydrolase activity"/>
    <property type="evidence" value="ECO:0007669"/>
    <property type="project" value="UniProtKB-KW"/>
</dbReference>
<reference evidence="4" key="1">
    <citation type="submission" date="2023-06" db="EMBL/GenBank/DDBJ databases">
        <title>Genomic of Agaribacillus aureum.</title>
        <authorList>
            <person name="Wang G."/>
        </authorList>
    </citation>
    <scope>NUCLEOTIDE SEQUENCE</scope>
    <source>
        <strain evidence="4">BMA12</strain>
    </source>
</reference>
<accession>A0ABT8L0F4</accession>
<evidence type="ECO:0000259" key="3">
    <source>
        <dbReference type="Pfam" id="PF12146"/>
    </source>
</evidence>
<feature type="signal peptide" evidence="2">
    <location>
        <begin position="1"/>
        <end position="22"/>
    </location>
</feature>
<dbReference type="RefSeq" id="WP_346756505.1">
    <property type="nucleotide sequence ID" value="NZ_JAUJEB010000001.1"/>
</dbReference>
<dbReference type="SUPFAM" id="SSF53474">
    <property type="entry name" value="alpha/beta-Hydrolases"/>
    <property type="match status" value="1"/>
</dbReference>
<feature type="chain" id="PRO_5047217558" evidence="2">
    <location>
        <begin position="23"/>
        <end position="469"/>
    </location>
</feature>
<evidence type="ECO:0000313" key="5">
    <source>
        <dbReference type="Proteomes" id="UP001172083"/>
    </source>
</evidence>
<dbReference type="EMBL" id="JAUJEB010000001">
    <property type="protein sequence ID" value="MDN5211170.1"/>
    <property type="molecule type" value="Genomic_DNA"/>
</dbReference>
<name>A0ABT8L0F4_9BACT</name>
<dbReference type="InterPro" id="IPR002471">
    <property type="entry name" value="Pept_S9_AS"/>
</dbReference>
<keyword evidence="5" id="KW-1185">Reference proteome</keyword>
<evidence type="ECO:0000256" key="1">
    <source>
        <dbReference type="ARBA" id="ARBA00022801"/>
    </source>
</evidence>
<feature type="domain" description="Serine aminopeptidase S33" evidence="3">
    <location>
        <begin position="194"/>
        <end position="291"/>
    </location>
</feature>
<keyword evidence="2" id="KW-0732">Signal</keyword>
<gene>
    <name evidence="4" type="ORF">QQ020_03885</name>
</gene>
<dbReference type="InterPro" id="IPR029058">
    <property type="entry name" value="AB_hydrolase_fold"/>
</dbReference>
<evidence type="ECO:0000313" key="4">
    <source>
        <dbReference type="EMBL" id="MDN5211170.1"/>
    </source>
</evidence>
<evidence type="ECO:0000256" key="2">
    <source>
        <dbReference type="SAM" id="SignalP"/>
    </source>
</evidence>
<dbReference type="PANTHER" id="PTHR43265:SF1">
    <property type="entry name" value="ESTERASE ESTD"/>
    <property type="match status" value="1"/>
</dbReference>
<dbReference type="PROSITE" id="PS00708">
    <property type="entry name" value="PRO_ENDOPEP_SER"/>
    <property type="match status" value="1"/>
</dbReference>
<comment type="caution">
    <text evidence="4">The sequence shown here is derived from an EMBL/GenBank/DDBJ whole genome shotgun (WGS) entry which is preliminary data.</text>
</comment>
<dbReference type="InterPro" id="IPR053145">
    <property type="entry name" value="AB_hydrolase_Est10"/>
</dbReference>